<feature type="transmembrane region" description="Helical" evidence="1">
    <location>
        <begin position="6"/>
        <end position="23"/>
    </location>
</feature>
<name>A0A415E3Q8_9FIRM</name>
<reference evidence="2 3" key="1">
    <citation type="submission" date="2018-08" db="EMBL/GenBank/DDBJ databases">
        <title>A genome reference for cultivated species of the human gut microbiota.</title>
        <authorList>
            <person name="Zou Y."/>
            <person name="Xue W."/>
            <person name="Luo G."/>
        </authorList>
    </citation>
    <scope>NUCLEOTIDE SEQUENCE [LARGE SCALE GENOMIC DNA]</scope>
    <source>
        <strain evidence="2 3">AM07-24</strain>
    </source>
</reference>
<evidence type="ECO:0000313" key="2">
    <source>
        <dbReference type="EMBL" id="RHJ88286.1"/>
    </source>
</evidence>
<keyword evidence="1" id="KW-0472">Membrane</keyword>
<comment type="caution">
    <text evidence="2">The sequence shown here is derived from an EMBL/GenBank/DDBJ whole genome shotgun (WGS) entry which is preliminary data.</text>
</comment>
<keyword evidence="3" id="KW-1185">Reference proteome</keyword>
<keyword evidence="1" id="KW-1133">Transmembrane helix</keyword>
<accession>A0A415E3Q8</accession>
<organism evidence="2 3">
    <name type="scientific">Emergencia timonensis</name>
    <dbReference type="NCBI Taxonomy" id="1776384"/>
    <lineage>
        <taxon>Bacteria</taxon>
        <taxon>Bacillati</taxon>
        <taxon>Bacillota</taxon>
        <taxon>Clostridia</taxon>
        <taxon>Peptostreptococcales</taxon>
        <taxon>Anaerovoracaceae</taxon>
        <taxon>Emergencia</taxon>
    </lineage>
</organism>
<keyword evidence="1" id="KW-0812">Transmembrane</keyword>
<evidence type="ECO:0000256" key="1">
    <source>
        <dbReference type="SAM" id="Phobius"/>
    </source>
</evidence>
<sequence>MKKVYAINACVLVIIFLTAGIIARPSDYNREMKNLISQRTEVLNEFYDGRRDFDASRDKLELLESGKLLKNDVAAMKTYQSTDIDQVVSYKIKIKSCKKTSYGIIKGKAEIRWVMRSVNDTREEKHSYFFTGEINQKNTKLTQLKKI</sequence>
<gene>
    <name evidence="2" type="ORF">DW099_07710</name>
</gene>
<dbReference type="STRING" id="1776384.GCA_900086585_03877"/>
<dbReference type="OrthoDB" id="2084676at2"/>
<protein>
    <submittedName>
        <fullName evidence="2">Uncharacterized protein</fullName>
    </submittedName>
</protein>
<dbReference type="EMBL" id="QRMS01000002">
    <property type="protein sequence ID" value="RHJ88286.1"/>
    <property type="molecule type" value="Genomic_DNA"/>
</dbReference>
<dbReference type="Proteomes" id="UP000284841">
    <property type="component" value="Unassembled WGS sequence"/>
</dbReference>
<proteinExistence type="predicted"/>
<dbReference type="AlphaFoldDB" id="A0A415E3Q8"/>
<evidence type="ECO:0000313" key="3">
    <source>
        <dbReference type="Proteomes" id="UP000284841"/>
    </source>
</evidence>
<dbReference type="RefSeq" id="WP_118334915.1">
    <property type="nucleotide sequence ID" value="NZ_AP025567.1"/>
</dbReference>